<protein>
    <submittedName>
        <fullName evidence="9">Uncharacterized protein</fullName>
    </submittedName>
</protein>
<dbReference type="PANTHER" id="PTHR13768">
    <property type="entry name" value="SOLUBLE NSF ATTACHMENT PROTEIN SNAP"/>
    <property type="match status" value="1"/>
</dbReference>
<sequence length="400" mass="44162">MPARVRQCCGPPPSSSPPGGPTWTGTPSAEMAEEITEVVKAINNIAAAIRETVNEEMHLEPYGVNEEKSIKDQGEIQAIACMSQAGKKRKMSVPPAIQERSWFLRRTAPPSRNMTGSDVHTLIGAVGMGDHEARGDDLEKKADKKLSGWGLFGNKYSDAANLLDNAGNFFKLAKNWSRAAAVYKKLAYCRMQGESYYKSYAAPAYVEAANCYKRFSPHDAAEAFNNAVNLYMETGNLGLAARYSEYIGEIYQQEQDLENAAVYLNQAADLFDSEGQSPQANTMTQKIAEIYAQLEKYQEATQLFEEIARKSMNDNNRKYHVKGNLLNAGICQLCRGDPVTINNSLERYEDIDPTFSGTREYKLLADLAASMDGSDVAKFTDAIKNLHRSVANNSPSQGKE</sequence>
<keyword evidence="10" id="KW-1185">Reference proteome</keyword>
<comment type="similarity">
    <text evidence="2 7">Belongs to the SNAP family.</text>
</comment>
<evidence type="ECO:0000256" key="7">
    <source>
        <dbReference type="RuleBase" id="RU367013"/>
    </source>
</evidence>
<dbReference type="Pfam" id="PF14938">
    <property type="entry name" value="SNAP"/>
    <property type="match status" value="1"/>
</dbReference>
<evidence type="ECO:0000313" key="10">
    <source>
        <dbReference type="Proteomes" id="UP000324897"/>
    </source>
</evidence>
<keyword evidence="5 7" id="KW-0653">Protein transport</keyword>
<dbReference type="GO" id="GO:0005483">
    <property type="term" value="F:soluble NSF attachment protein activity"/>
    <property type="evidence" value="ECO:0007669"/>
    <property type="project" value="UniProtKB-ARBA"/>
</dbReference>
<accession>A0A5J9WDR1</accession>
<proteinExistence type="inferred from homology"/>
<evidence type="ECO:0000256" key="2">
    <source>
        <dbReference type="ARBA" id="ARBA00010050"/>
    </source>
</evidence>
<dbReference type="OrthoDB" id="9984275at2759"/>
<reference evidence="9 10" key="1">
    <citation type="journal article" date="2019" name="Sci. Rep.">
        <title>A high-quality genome of Eragrostis curvula grass provides insights into Poaceae evolution and supports new strategies to enhance forage quality.</title>
        <authorList>
            <person name="Carballo J."/>
            <person name="Santos B.A.C.M."/>
            <person name="Zappacosta D."/>
            <person name="Garbus I."/>
            <person name="Selva J.P."/>
            <person name="Gallo C.A."/>
            <person name="Diaz A."/>
            <person name="Albertini E."/>
            <person name="Caccamo M."/>
            <person name="Echenique V."/>
        </authorList>
    </citation>
    <scope>NUCLEOTIDE SEQUENCE [LARGE SCALE GENOMIC DNA]</scope>
    <source>
        <strain evidence="10">cv. Victoria</strain>
        <tissue evidence="9">Leaf</tissue>
    </source>
</reference>
<keyword evidence="4 7" id="KW-0931">ER-Golgi transport</keyword>
<dbReference type="InterPro" id="IPR000744">
    <property type="entry name" value="NSF_attach"/>
</dbReference>
<dbReference type="GO" id="GO:0005774">
    <property type="term" value="C:vacuolar membrane"/>
    <property type="evidence" value="ECO:0007669"/>
    <property type="project" value="TreeGrafter"/>
</dbReference>
<evidence type="ECO:0000256" key="5">
    <source>
        <dbReference type="ARBA" id="ARBA00022927"/>
    </source>
</evidence>
<dbReference type="GO" id="GO:0019905">
    <property type="term" value="F:syntaxin binding"/>
    <property type="evidence" value="ECO:0007669"/>
    <property type="project" value="TreeGrafter"/>
</dbReference>
<feature type="compositionally biased region" description="Pro residues" evidence="8">
    <location>
        <begin position="10"/>
        <end position="20"/>
    </location>
</feature>
<evidence type="ECO:0000256" key="4">
    <source>
        <dbReference type="ARBA" id="ARBA00022892"/>
    </source>
</evidence>
<keyword evidence="6 7" id="KW-0472">Membrane</keyword>
<dbReference type="AlphaFoldDB" id="A0A5J9WDR1"/>
<name>A0A5J9WDR1_9POAL</name>
<dbReference type="CDD" id="cd15832">
    <property type="entry name" value="SNAP"/>
    <property type="match status" value="1"/>
</dbReference>
<evidence type="ECO:0000256" key="1">
    <source>
        <dbReference type="ARBA" id="ARBA00004170"/>
    </source>
</evidence>
<comment type="caution">
    <text evidence="9">The sequence shown here is derived from an EMBL/GenBank/DDBJ whole genome shotgun (WGS) entry which is preliminary data.</text>
</comment>
<comment type="subcellular location">
    <subcellularLocation>
        <location evidence="1 7">Membrane</location>
        <topology evidence="1 7">Peripheral membrane protein</topology>
    </subcellularLocation>
</comment>
<dbReference type="PANTHER" id="PTHR13768:SF31">
    <property type="entry name" value="ALPHA-SOLUBLE NSF ATTACHMENT PROTEIN"/>
    <property type="match status" value="1"/>
</dbReference>
<evidence type="ECO:0000256" key="3">
    <source>
        <dbReference type="ARBA" id="ARBA00022448"/>
    </source>
</evidence>
<comment type="function">
    <text evidence="7">Required for vesicular transport between the endoplasmic reticulum and the Golgi apparatus.</text>
</comment>
<dbReference type="PRINTS" id="PR00448">
    <property type="entry name" value="NSFATTACHMNT"/>
</dbReference>
<feature type="non-terminal residue" evidence="9">
    <location>
        <position position="1"/>
    </location>
</feature>
<dbReference type="Gene3D" id="1.25.40.10">
    <property type="entry name" value="Tetratricopeptide repeat domain"/>
    <property type="match status" value="1"/>
</dbReference>
<dbReference type="FunFam" id="1.25.40.10:FF:000049">
    <property type="entry name" value="Alpha-soluble NSF attachment protein-like"/>
    <property type="match status" value="1"/>
</dbReference>
<organism evidence="9 10">
    <name type="scientific">Eragrostis curvula</name>
    <name type="common">weeping love grass</name>
    <dbReference type="NCBI Taxonomy" id="38414"/>
    <lineage>
        <taxon>Eukaryota</taxon>
        <taxon>Viridiplantae</taxon>
        <taxon>Streptophyta</taxon>
        <taxon>Embryophyta</taxon>
        <taxon>Tracheophyta</taxon>
        <taxon>Spermatophyta</taxon>
        <taxon>Magnoliopsida</taxon>
        <taxon>Liliopsida</taxon>
        <taxon>Poales</taxon>
        <taxon>Poaceae</taxon>
        <taxon>PACMAD clade</taxon>
        <taxon>Chloridoideae</taxon>
        <taxon>Eragrostideae</taxon>
        <taxon>Eragrostidinae</taxon>
        <taxon>Eragrostis</taxon>
    </lineage>
</organism>
<dbReference type="SUPFAM" id="SSF48452">
    <property type="entry name" value="TPR-like"/>
    <property type="match status" value="1"/>
</dbReference>
<dbReference type="GO" id="GO:0006886">
    <property type="term" value="P:intracellular protein transport"/>
    <property type="evidence" value="ECO:0007669"/>
    <property type="project" value="UniProtKB-UniRule"/>
</dbReference>
<dbReference type="GO" id="GO:0035494">
    <property type="term" value="P:SNARE complex disassembly"/>
    <property type="evidence" value="ECO:0007669"/>
    <property type="project" value="TreeGrafter"/>
</dbReference>
<feature type="region of interest" description="Disordered" evidence="8">
    <location>
        <begin position="1"/>
        <end position="26"/>
    </location>
</feature>
<evidence type="ECO:0000256" key="6">
    <source>
        <dbReference type="ARBA" id="ARBA00023136"/>
    </source>
</evidence>
<dbReference type="GO" id="GO:0031201">
    <property type="term" value="C:SNARE complex"/>
    <property type="evidence" value="ECO:0007669"/>
    <property type="project" value="TreeGrafter"/>
</dbReference>
<keyword evidence="3 7" id="KW-0813">Transport</keyword>
<dbReference type="Proteomes" id="UP000324897">
    <property type="component" value="Chromosome 5"/>
</dbReference>
<dbReference type="Gramene" id="TVU46318">
    <property type="protein sequence ID" value="TVU46318"/>
    <property type="gene ID" value="EJB05_05844"/>
</dbReference>
<evidence type="ECO:0000256" key="8">
    <source>
        <dbReference type="SAM" id="MobiDB-lite"/>
    </source>
</evidence>
<dbReference type="InterPro" id="IPR011990">
    <property type="entry name" value="TPR-like_helical_dom_sf"/>
</dbReference>
<evidence type="ECO:0000313" key="9">
    <source>
        <dbReference type="EMBL" id="TVU46318.1"/>
    </source>
</evidence>
<dbReference type="EMBL" id="RWGY01000004">
    <property type="protein sequence ID" value="TVU46318.1"/>
    <property type="molecule type" value="Genomic_DNA"/>
</dbReference>
<gene>
    <name evidence="9" type="ORF">EJB05_05844</name>
</gene>